<dbReference type="OrthoDB" id="9778912at2"/>
<keyword evidence="6" id="KW-0560">Oxidoreductase</keyword>
<dbReference type="PANTHER" id="PTHR42747:SF3">
    <property type="entry name" value="NITRONATE MONOOXYGENASE-RELATED"/>
    <property type="match status" value="1"/>
</dbReference>
<dbReference type="InterPro" id="IPR004136">
    <property type="entry name" value="NMO"/>
</dbReference>
<evidence type="ECO:0000313" key="11">
    <source>
        <dbReference type="Proteomes" id="UP000245762"/>
    </source>
</evidence>
<keyword evidence="3" id="KW-0216">Detoxification</keyword>
<dbReference type="InterPro" id="IPR013785">
    <property type="entry name" value="Aldolase_TIM"/>
</dbReference>
<proteinExistence type="inferred from homology"/>
<evidence type="ECO:0000256" key="9">
    <source>
        <dbReference type="ARBA" id="ARBA00049401"/>
    </source>
</evidence>
<evidence type="ECO:0000313" key="10">
    <source>
        <dbReference type="EMBL" id="PWL39979.1"/>
    </source>
</evidence>
<dbReference type="GO" id="GO:0018580">
    <property type="term" value="F:nitronate monooxygenase activity"/>
    <property type="evidence" value="ECO:0007669"/>
    <property type="project" value="InterPro"/>
</dbReference>
<name>A0A316L4X6_9FLAO</name>
<keyword evidence="4" id="KW-0285">Flavoprotein</keyword>
<comment type="cofactor">
    <cofactor evidence="1">
        <name>FMN</name>
        <dbReference type="ChEBI" id="CHEBI:58210"/>
    </cofactor>
</comment>
<accession>A0A316L4X6</accession>
<evidence type="ECO:0000256" key="3">
    <source>
        <dbReference type="ARBA" id="ARBA00022575"/>
    </source>
</evidence>
<keyword evidence="7 10" id="KW-0503">Monooxygenase</keyword>
<comment type="similarity">
    <text evidence="2">Belongs to the nitronate monooxygenase family. NMO class I subfamily.</text>
</comment>
<protein>
    <recommendedName>
        <fullName evidence="8">Propionate 3-nitronate monooxygenase</fullName>
    </recommendedName>
</protein>
<reference evidence="10 11" key="1">
    <citation type="submission" date="2018-05" db="EMBL/GenBank/DDBJ databases">
        <title>Complete genome sequence of Flagellimonas aquimarina ECD12 isolated from seaweed Ecklonia cava.</title>
        <authorList>
            <person name="Choi S."/>
            <person name="Seong C."/>
        </authorList>
    </citation>
    <scope>NUCLEOTIDE SEQUENCE [LARGE SCALE GENOMIC DNA]</scope>
    <source>
        <strain evidence="10 11">ECD12</strain>
    </source>
</reference>
<dbReference type="CDD" id="cd04730">
    <property type="entry name" value="NPD_like"/>
    <property type="match status" value="1"/>
</dbReference>
<evidence type="ECO:0000256" key="7">
    <source>
        <dbReference type="ARBA" id="ARBA00023033"/>
    </source>
</evidence>
<sequence length="355" mass="38848">MWNKTKVSSLLNIDYPIIQGPFGGRFSTVKLASAASNLGGMGSFGLNAYSAKEIKEVDTALRKSTAKPYALNLWVPLKKDPALNYTVEEFERLRQKFGTLFEKVNMEPPIDYQSKAPKFENQIEAMIEAAPPVASFIFGFPEEHIIKALRKRGSKVIGTATSVEEAVYIQEAGADIVVATGSAAGGHRAAFLNTDETKFMETPELLEKVLKTISIPIIAAGGISTSKDIAQMFQLGAGAVQLGTVFLATNESGASQYHRARMFTEGYQTKLTKVFTGRYGRVISTPFVESFKKEDEVAPYPLQSSFLAPLRKKLEENGNKELMALWAGQPSAPIKCKSAAQLFKTLVKELDLMQG</sequence>
<dbReference type="PANTHER" id="PTHR42747">
    <property type="entry name" value="NITRONATE MONOOXYGENASE-RELATED"/>
    <property type="match status" value="1"/>
</dbReference>
<evidence type="ECO:0000256" key="8">
    <source>
        <dbReference type="ARBA" id="ARBA00031155"/>
    </source>
</evidence>
<evidence type="ECO:0000256" key="1">
    <source>
        <dbReference type="ARBA" id="ARBA00001917"/>
    </source>
</evidence>
<dbReference type="AlphaFoldDB" id="A0A316L4X6"/>
<gene>
    <name evidence="10" type="ORF">DKG77_03890</name>
</gene>
<evidence type="ECO:0000256" key="4">
    <source>
        <dbReference type="ARBA" id="ARBA00022630"/>
    </source>
</evidence>
<keyword evidence="11" id="KW-1185">Reference proteome</keyword>
<dbReference type="SUPFAM" id="SSF51412">
    <property type="entry name" value="Inosine monophosphate dehydrogenase (IMPDH)"/>
    <property type="match status" value="1"/>
</dbReference>
<dbReference type="GO" id="GO:0009636">
    <property type="term" value="P:response to toxic substance"/>
    <property type="evidence" value="ECO:0007669"/>
    <property type="project" value="UniProtKB-KW"/>
</dbReference>
<dbReference type="RefSeq" id="WP_109660372.1">
    <property type="nucleotide sequence ID" value="NZ_QGEG01000001.1"/>
</dbReference>
<evidence type="ECO:0000256" key="6">
    <source>
        <dbReference type="ARBA" id="ARBA00023002"/>
    </source>
</evidence>
<evidence type="ECO:0000256" key="5">
    <source>
        <dbReference type="ARBA" id="ARBA00022643"/>
    </source>
</evidence>
<comment type="catalytic activity">
    <reaction evidence="9">
        <text>3 propionate 3-nitronate + 3 O2 + H2O = 3 3-oxopropanoate + 2 nitrate + nitrite + H2O2 + 3 H(+)</text>
        <dbReference type="Rhea" id="RHEA:57332"/>
        <dbReference type="ChEBI" id="CHEBI:15377"/>
        <dbReference type="ChEBI" id="CHEBI:15378"/>
        <dbReference type="ChEBI" id="CHEBI:15379"/>
        <dbReference type="ChEBI" id="CHEBI:16240"/>
        <dbReference type="ChEBI" id="CHEBI:16301"/>
        <dbReference type="ChEBI" id="CHEBI:17632"/>
        <dbReference type="ChEBI" id="CHEBI:33190"/>
        <dbReference type="ChEBI" id="CHEBI:136067"/>
    </reaction>
</comment>
<dbReference type="Gene3D" id="3.20.20.70">
    <property type="entry name" value="Aldolase class I"/>
    <property type="match status" value="1"/>
</dbReference>
<organism evidence="10 11">
    <name type="scientific">Flagellimonas aquimarina</name>
    <dbReference type="NCBI Taxonomy" id="2201895"/>
    <lineage>
        <taxon>Bacteria</taxon>
        <taxon>Pseudomonadati</taxon>
        <taxon>Bacteroidota</taxon>
        <taxon>Flavobacteriia</taxon>
        <taxon>Flavobacteriales</taxon>
        <taxon>Flavobacteriaceae</taxon>
        <taxon>Flagellimonas</taxon>
    </lineage>
</organism>
<comment type="caution">
    <text evidence="10">The sequence shown here is derived from an EMBL/GenBank/DDBJ whole genome shotgun (WGS) entry which is preliminary data.</text>
</comment>
<dbReference type="Proteomes" id="UP000245762">
    <property type="component" value="Unassembled WGS sequence"/>
</dbReference>
<keyword evidence="5" id="KW-0288">FMN</keyword>
<evidence type="ECO:0000256" key="2">
    <source>
        <dbReference type="ARBA" id="ARBA00009881"/>
    </source>
</evidence>
<dbReference type="Pfam" id="PF03060">
    <property type="entry name" value="NMO"/>
    <property type="match status" value="1"/>
</dbReference>
<dbReference type="EMBL" id="QGEG01000001">
    <property type="protein sequence ID" value="PWL39979.1"/>
    <property type="molecule type" value="Genomic_DNA"/>
</dbReference>